<dbReference type="GO" id="GO:0009055">
    <property type="term" value="F:electron transfer activity"/>
    <property type="evidence" value="ECO:0007669"/>
    <property type="project" value="InterPro"/>
</dbReference>
<keyword evidence="5 6" id="KW-0472">Membrane</keyword>
<sequence length="230" mass="25525">MPTSSSSPSINRVKVWDWPVRIFHWLGLALMVGLWWTAEQAEMDLHMMLGYSFGGLLVWRILWGVFGSQTARFSQFIRSPFTVLSYAKSLKKGQAPATLGHNPMGGYMVALMLSLMLAQFGSGLFSSDEVFTEGPLVAYASADTVSTLTWWHKTNFNLLLGCAGLHVLAVLVHSLKGERIVPAMVHGHKPAPAQQSPSFRFVSGWWALGLGLLIGAPVYYYLLRPILSYY</sequence>
<feature type="transmembrane region" description="Helical" evidence="6">
    <location>
        <begin position="205"/>
        <end position="223"/>
    </location>
</feature>
<comment type="subcellular location">
    <subcellularLocation>
        <location evidence="1">Cell membrane</location>
        <topology evidence="1">Multi-pass membrane protein</topology>
    </subcellularLocation>
</comment>
<evidence type="ECO:0000256" key="4">
    <source>
        <dbReference type="ARBA" id="ARBA00022989"/>
    </source>
</evidence>
<dbReference type="EMBL" id="BSNC01000006">
    <property type="protein sequence ID" value="GLP97168.1"/>
    <property type="molecule type" value="Genomic_DNA"/>
</dbReference>
<evidence type="ECO:0000313" key="8">
    <source>
        <dbReference type="EMBL" id="GLP97168.1"/>
    </source>
</evidence>
<evidence type="ECO:0000256" key="2">
    <source>
        <dbReference type="ARBA" id="ARBA00022475"/>
    </source>
</evidence>
<dbReference type="GO" id="GO:0005886">
    <property type="term" value="C:plasma membrane"/>
    <property type="evidence" value="ECO:0007669"/>
    <property type="project" value="UniProtKB-SubCell"/>
</dbReference>
<dbReference type="Proteomes" id="UP001161422">
    <property type="component" value="Unassembled WGS sequence"/>
</dbReference>
<dbReference type="GO" id="GO:0020037">
    <property type="term" value="F:heme binding"/>
    <property type="evidence" value="ECO:0007669"/>
    <property type="project" value="TreeGrafter"/>
</dbReference>
<proteinExistence type="predicted"/>
<gene>
    <name evidence="8" type="ORF">GCM10007895_24750</name>
</gene>
<evidence type="ECO:0000259" key="7">
    <source>
        <dbReference type="Pfam" id="PF01292"/>
    </source>
</evidence>
<keyword evidence="4 6" id="KW-1133">Transmembrane helix</keyword>
<dbReference type="RefSeq" id="WP_095504965.1">
    <property type="nucleotide sequence ID" value="NZ_BSNC01000006.1"/>
</dbReference>
<dbReference type="PANTHER" id="PTHR30485">
    <property type="entry name" value="NI/FE-HYDROGENASE 1 B-TYPE CYTOCHROME SUBUNIT"/>
    <property type="match status" value="1"/>
</dbReference>
<dbReference type="InterPro" id="IPR051542">
    <property type="entry name" value="Hydrogenase_cytochrome"/>
</dbReference>
<keyword evidence="9" id="KW-1185">Reference proteome</keyword>
<protein>
    <submittedName>
        <fullName evidence="8">Cytochrome b561</fullName>
    </submittedName>
</protein>
<evidence type="ECO:0000256" key="5">
    <source>
        <dbReference type="ARBA" id="ARBA00023136"/>
    </source>
</evidence>
<reference evidence="8" key="1">
    <citation type="journal article" date="2014" name="Int. J. Syst. Evol. Microbiol.">
        <title>Complete genome sequence of Corynebacterium casei LMG S-19264T (=DSM 44701T), isolated from a smear-ripened cheese.</title>
        <authorList>
            <consortium name="US DOE Joint Genome Institute (JGI-PGF)"/>
            <person name="Walter F."/>
            <person name="Albersmeier A."/>
            <person name="Kalinowski J."/>
            <person name="Ruckert C."/>
        </authorList>
    </citation>
    <scope>NUCLEOTIDE SEQUENCE</scope>
    <source>
        <strain evidence="8">NBRC 101628</strain>
    </source>
</reference>
<evidence type="ECO:0000256" key="6">
    <source>
        <dbReference type="SAM" id="Phobius"/>
    </source>
</evidence>
<feature type="domain" description="Cytochrome b561 bacterial/Ni-hydrogenase" evidence="7">
    <location>
        <begin position="15"/>
        <end position="187"/>
    </location>
</feature>
<organism evidence="8 9">
    <name type="scientific">Paraferrimonas sedimenticola</name>
    <dbReference type="NCBI Taxonomy" id="375674"/>
    <lineage>
        <taxon>Bacteria</taxon>
        <taxon>Pseudomonadati</taxon>
        <taxon>Pseudomonadota</taxon>
        <taxon>Gammaproteobacteria</taxon>
        <taxon>Alteromonadales</taxon>
        <taxon>Ferrimonadaceae</taxon>
        <taxon>Paraferrimonas</taxon>
    </lineage>
</organism>
<reference evidence="8" key="2">
    <citation type="submission" date="2023-01" db="EMBL/GenBank/DDBJ databases">
        <title>Draft genome sequence of Paraferrimonas sedimenticola strain NBRC 101628.</title>
        <authorList>
            <person name="Sun Q."/>
            <person name="Mori K."/>
        </authorList>
    </citation>
    <scope>NUCLEOTIDE SEQUENCE</scope>
    <source>
        <strain evidence="8">NBRC 101628</strain>
    </source>
</reference>
<feature type="transmembrane region" description="Helical" evidence="6">
    <location>
        <begin position="156"/>
        <end position="175"/>
    </location>
</feature>
<evidence type="ECO:0000256" key="1">
    <source>
        <dbReference type="ARBA" id="ARBA00004651"/>
    </source>
</evidence>
<dbReference type="InterPro" id="IPR011577">
    <property type="entry name" value="Cyt_b561_bac/Ni-Hgenase"/>
</dbReference>
<keyword evidence="3 6" id="KW-0812">Transmembrane</keyword>
<dbReference type="GO" id="GO:0022904">
    <property type="term" value="P:respiratory electron transport chain"/>
    <property type="evidence" value="ECO:0007669"/>
    <property type="project" value="InterPro"/>
</dbReference>
<accession>A0AA37W1X7</accession>
<dbReference type="InterPro" id="IPR016174">
    <property type="entry name" value="Di-haem_cyt_TM"/>
</dbReference>
<comment type="caution">
    <text evidence="8">The sequence shown here is derived from an EMBL/GenBank/DDBJ whole genome shotgun (WGS) entry which is preliminary data.</text>
</comment>
<dbReference type="AlphaFoldDB" id="A0AA37W1X7"/>
<dbReference type="SUPFAM" id="SSF81342">
    <property type="entry name" value="Transmembrane di-heme cytochromes"/>
    <property type="match status" value="1"/>
</dbReference>
<feature type="transmembrane region" description="Helical" evidence="6">
    <location>
        <begin position="45"/>
        <end position="66"/>
    </location>
</feature>
<evidence type="ECO:0000313" key="9">
    <source>
        <dbReference type="Proteomes" id="UP001161422"/>
    </source>
</evidence>
<keyword evidence="2" id="KW-1003">Cell membrane</keyword>
<name>A0AA37W1X7_9GAMM</name>
<dbReference type="Pfam" id="PF01292">
    <property type="entry name" value="Ni_hydr_CYTB"/>
    <property type="match status" value="1"/>
</dbReference>
<dbReference type="Gene3D" id="1.20.950.20">
    <property type="entry name" value="Transmembrane di-heme cytochromes, Chain C"/>
    <property type="match status" value="1"/>
</dbReference>
<evidence type="ECO:0000256" key="3">
    <source>
        <dbReference type="ARBA" id="ARBA00022692"/>
    </source>
</evidence>
<dbReference type="PANTHER" id="PTHR30485:SF2">
    <property type="entry name" value="BLL0597 PROTEIN"/>
    <property type="match status" value="1"/>
</dbReference>
<feature type="transmembrane region" description="Helical" evidence="6">
    <location>
        <begin position="20"/>
        <end position="38"/>
    </location>
</feature>